<evidence type="ECO:0000256" key="3">
    <source>
        <dbReference type="ARBA" id="ARBA00022723"/>
    </source>
</evidence>
<dbReference type="GO" id="GO:0043066">
    <property type="term" value="P:negative regulation of apoptotic process"/>
    <property type="evidence" value="ECO:0007669"/>
    <property type="project" value="TreeGrafter"/>
</dbReference>
<dbReference type="Pfam" id="PF00653">
    <property type="entry name" value="BIR"/>
    <property type="match status" value="2"/>
</dbReference>
<accession>A0A7G3AMT9</accession>
<comment type="similarity">
    <text evidence="1">Belongs to the IAP family.</text>
</comment>
<keyword evidence="5" id="KW-0862">Zinc</keyword>
<dbReference type="InterPro" id="IPR001370">
    <property type="entry name" value="BIR_rpt"/>
</dbReference>
<dbReference type="InterPro" id="IPR013083">
    <property type="entry name" value="Znf_RING/FYVE/PHD"/>
</dbReference>
<evidence type="ECO:0000259" key="9">
    <source>
        <dbReference type="PROSITE" id="PS50089"/>
    </source>
</evidence>
<dbReference type="GO" id="GO:0031398">
    <property type="term" value="P:positive regulation of protein ubiquitination"/>
    <property type="evidence" value="ECO:0007669"/>
    <property type="project" value="TreeGrafter"/>
</dbReference>
<dbReference type="Pfam" id="PF13920">
    <property type="entry name" value="zf-C3HC4_3"/>
    <property type="match status" value="1"/>
</dbReference>
<dbReference type="PROSITE" id="PS50143">
    <property type="entry name" value="BIR_REPEAT_2"/>
    <property type="match status" value="2"/>
</dbReference>
<evidence type="ECO:0000256" key="8">
    <source>
        <dbReference type="SAM" id="SignalP"/>
    </source>
</evidence>
<dbReference type="Gene3D" id="3.30.40.10">
    <property type="entry name" value="Zinc/RING finger domain, C3HC4 (zinc finger)"/>
    <property type="match status" value="1"/>
</dbReference>
<dbReference type="CDD" id="cd00022">
    <property type="entry name" value="BIR"/>
    <property type="match status" value="2"/>
</dbReference>
<feature type="chain" id="PRO_5028929928" evidence="8">
    <location>
        <begin position="18"/>
        <end position="467"/>
    </location>
</feature>
<dbReference type="GO" id="GO:0006915">
    <property type="term" value="P:apoptotic process"/>
    <property type="evidence" value="ECO:0007669"/>
    <property type="project" value="UniProtKB-KW"/>
</dbReference>
<keyword evidence="3" id="KW-0479">Metal-binding</keyword>
<dbReference type="PANTHER" id="PTHR10044:SF174">
    <property type="entry name" value="DEATH-ASSOCIATED INHIBITOR OF APOPTOSIS 1"/>
    <property type="match status" value="1"/>
</dbReference>
<dbReference type="SMART" id="SM00238">
    <property type="entry name" value="BIR"/>
    <property type="match status" value="2"/>
</dbReference>
<keyword evidence="4 6" id="KW-0863">Zinc-finger</keyword>
<dbReference type="EMBL" id="GITU01004866">
    <property type="protein sequence ID" value="MBC1173569.1"/>
    <property type="molecule type" value="Transcribed_RNA"/>
</dbReference>
<reference evidence="10" key="1">
    <citation type="journal article" date="2020" name="BMC">
        <title>Leishmania infection induces a limited differential gene expression in the sand fly midgut.</title>
        <authorList>
            <person name="Coutinho-Abreu I.V."/>
            <person name="Serafim T.D."/>
            <person name="Meneses C."/>
            <person name="Kamhawi S."/>
            <person name="Oliveira F."/>
            <person name="Valenzuela J.G."/>
        </authorList>
    </citation>
    <scope>NUCLEOTIDE SEQUENCE</scope>
    <source>
        <strain evidence="10">Jacobina</strain>
        <tissue evidence="10">Midgut</tissue>
    </source>
</reference>
<protein>
    <submittedName>
        <fullName evidence="10">Putative inhibitor of apoptosis 1 protein</fullName>
    </submittedName>
</protein>
<evidence type="ECO:0000256" key="2">
    <source>
        <dbReference type="ARBA" id="ARBA00022703"/>
    </source>
</evidence>
<dbReference type="GO" id="GO:0043027">
    <property type="term" value="F:cysteine-type endopeptidase inhibitor activity involved in apoptotic process"/>
    <property type="evidence" value="ECO:0007669"/>
    <property type="project" value="TreeGrafter"/>
</dbReference>
<dbReference type="GO" id="GO:0061630">
    <property type="term" value="F:ubiquitin protein ligase activity"/>
    <property type="evidence" value="ECO:0007669"/>
    <property type="project" value="TreeGrafter"/>
</dbReference>
<dbReference type="FunFam" id="1.10.1170.10:FF:000002">
    <property type="entry name" value="Baculoviral IAP repeat containing 7"/>
    <property type="match status" value="1"/>
</dbReference>
<dbReference type="PROSITE" id="PS50089">
    <property type="entry name" value="ZF_RING_2"/>
    <property type="match status" value="1"/>
</dbReference>
<dbReference type="GO" id="GO:0008270">
    <property type="term" value="F:zinc ion binding"/>
    <property type="evidence" value="ECO:0007669"/>
    <property type="project" value="UniProtKB-KW"/>
</dbReference>
<keyword evidence="2" id="KW-0053">Apoptosis</keyword>
<organism evidence="10">
    <name type="scientific">Lutzomyia longipalpis</name>
    <name type="common">Sand fly</name>
    <dbReference type="NCBI Taxonomy" id="7200"/>
    <lineage>
        <taxon>Eukaryota</taxon>
        <taxon>Metazoa</taxon>
        <taxon>Ecdysozoa</taxon>
        <taxon>Arthropoda</taxon>
        <taxon>Hexapoda</taxon>
        <taxon>Insecta</taxon>
        <taxon>Pterygota</taxon>
        <taxon>Neoptera</taxon>
        <taxon>Endopterygota</taxon>
        <taxon>Diptera</taxon>
        <taxon>Nematocera</taxon>
        <taxon>Psychodoidea</taxon>
        <taxon>Psychodidae</taxon>
        <taxon>Lutzomyia</taxon>
        <taxon>Lutzomyia</taxon>
    </lineage>
</organism>
<keyword evidence="8" id="KW-0732">Signal</keyword>
<dbReference type="FunFam" id="1.10.1170.10:FF:000003">
    <property type="entry name" value="E3 ubiquitin-protein ligase XIAP"/>
    <property type="match status" value="1"/>
</dbReference>
<evidence type="ECO:0000256" key="7">
    <source>
        <dbReference type="SAM" id="MobiDB-lite"/>
    </source>
</evidence>
<dbReference type="InterPro" id="IPR050784">
    <property type="entry name" value="IAP"/>
</dbReference>
<evidence type="ECO:0000256" key="5">
    <source>
        <dbReference type="ARBA" id="ARBA00022833"/>
    </source>
</evidence>
<dbReference type="GO" id="GO:0051726">
    <property type="term" value="P:regulation of cell cycle"/>
    <property type="evidence" value="ECO:0007669"/>
    <property type="project" value="TreeGrafter"/>
</dbReference>
<dbReference type="GO" id="GO:0005737">
    <property type="term" value="C:cytoplasm"/>
    <property type="evidence" value="ECO:0007669"/>
    <property type="project" value="TreeGrafter"/>
</dbReference>
<dbReference type="PROSITE" id="PS01282">
    <property type="entry name" value="BIR_REPEAT_1"/>
    <property type="match status" value="1"/>
</dbReference>
<feature type="domain" description="RING-type" evidence="9">
    <location>
        <begin position="420"/>
        <end position="455"/>
    </location>
</feature>
<dbReference type="GO" id="GO:0090263">
    <property type="term" value="P:positive regulation of canonical Wnt signaling pathway"/>
    <property type="evidence" value="ECO:0007669"/>
    <property type="project" value="TreeGrafter"/>
</dbReference>
<dbReference type="SUPFAM" id="SSF57924">
    <property type="entry name" value="Inhibitor of apoptosis (IAP) repeat"/>
    <property type="match status" value="2"/>
</dbReference>
<dbReference type="PANTHER" id="PTHR10044">
    <property type="entry name" value="INHIBITOR OF APOPTOSIS"/>
    <property type="match status" value="1"/>
</dbReference>
<dbReference type="CDD" id="cd16510">
    <property type="entry name" value="RING-HC_IAPs"/>
    <property type="match status" value="1"/>
</dbReference>
<name>A0A7G3AMT9_LUTLO</name>
<evidence type="ECO:0000256" key="1">
    <source>
        <dbReference type="ARBA" id="ARBA00006672"/>
    </source>
</evidence>
<dbReference type="GO" id="GO:0005634">
    <property type="term" value="C:nucleus"/>
    <property type="evidence" value="ECO:0007669"/>
    <property type="project" value="TreeGrafter"/>
</dbReference>
<dbReference type="AlphaFoldDB" id="A0A7G3AMT9"/>
<dbReference type="VEuPathDB" id="VectorBase:LLONM1_003061"/>
<dbReference type="Gene3D" id="1.10.1170.10">
    <property type="entry name" value="Inhibitor Of Apoptosis Protein (2mihbC-IAP-1), Chain A"/>
    <property type="match status" value="2"/>
</dbReference>
<dbReference type="InterPro" id="IPR001841">
    <property type="entry name" value="Znf_RING"/>
</dbReference>
<sequence length="467" mass="51891">MSLIMVWIFFCSSLLNGQELRNFFVKFVLVFSLFSHCRQMLTFGIILRAKMAVCQFLPKLHKYTNPSYDCCDNRTHEGADGAADVGPSTSSGNSGGSSGTNTSGSVGDDVGPQINRAQALACRPTPIMSTIEDLHREENRLQTFEGWTVEFIDKNKLAMLGFYFLGYQDVVKCAFCRVEIGRWERDDDVFTEHYRWSTNCPLLRRRPTSNVPIDAEALDRVLPSVSYDTCGPCGVTNPRPTTFSEASHQPVSTDNFTPMSLFYHTSPRRCDYAELEIEANRLATFREWPRNLKMKPEELCDAGFFYTGIGDRVQCFSCGGGLKDWEDNDCAWEQHALWYDNCEYLKLIKGQKYIDEVKAKHAQRQAEAATSTSTATVSSVAAAAAAPKDDEASTVKCEEVNATKGGAVGSPGEAVENKLCKICFVNDYNTAFLPCGHVVACAKCASSVTSCPLCREPFTTVTRIYFS</sequence>
<proteinExistence type="inferred from homology"/>
<feature type="signal peptide" evidence="8">
    <location>
        <begin position="1"/>
        <end position="17"/>
    </location>
</feature>
<evidence type="ECO:0000256" key="4">
    <source>
        <dbReference type="ARBA" id="ARBA00022771"/>
    </source>
</evidence>
<evidence type="ECO:0000256" key="6">
    <source>
        <dbReference type="PROSITE-ProRule" id="PRU00175"/>
    </source>
</evidence>
<evidence type="ECO:0000313" key="10">
    <source>
        <dbReference type="EMBL" id="MBC1173569.1"/>
    </source>
</evidence>
<dbReference type="SMART" id="SM00184">
    <property type="entry name" value="RING"/>
    <property type="match status" value="1"/>
</dbReference>
<feature type="region of interest" description="Disordered" evidence="7">
    <location>
        <begin position="81"/>
        <end position="108"/>
    </location>
</feature>